<dbReference type="Proteomes" id="UP000887580">
    <property type="component" value="Unplaced"/>
</dbReference>
<organism evidence="1 2">
    <name type="scientific">Panagrolaimus sp. PS1159</name>
    <dbReference type="NCBI Taxonomy" id="55785"/>
    <lineage>
        <taxon>Eukaryota</taxon>
        <taxon>Metazoa</taxon>
        <taxon>Ecdysozoa</taxon>
        <taxon>Nematoda</taxon>
        <taxon>Chromadorea</taxon>
        <taxon>Rhabditida</taxon>
        <taxon>Tylenchina</taxon>
        <taxon>Panagrolaimomorpha</taxon>
        <taxon>Panagrolaimoidea</taxon>
        <taxon>Panagrolaimidae</taxon>
        <taxon>Panagrolaimus</taxon>
    </lineage>
</organism>
<protein>
    <submittedName>
        <fullName evidence="2">Protein kinase domain-containing protein</fullName>
    </submittedName>
</protein>
<proteinExistence type="predicted"/>
<evidence type="ECO:0000313" key="2">
    <source>
        <dbReference type="WBParaSite" id="PS1159_v2.g4291.t1"/>
    </source>
</evidence>
<evidence type="ECO:0000313" key="1">
    <source>
        <dbReference type="Proteomes" id="UP000887580"/>
    </source>
</evidence>
<sequence>MSNAFMRTLATLKLTDSTVSKNYEEKEKLQSSLNKSSALYLNTLKLNDEVEEETKAHWKKNDSLDTINNSTLSLHIITYKNSREWVESGLLTDKNDKKLKKEETIENTAHLFTSLTFFIQNPFEFSRQQNDKVVEPELSHFKAFQRLLNPNTASNMDQLSQKSTTSYIANTVESFLGRFRKFFKSKKSKKRKLPSFIEVDVDPKKYWNILEDIGEGAFGAVKKVSKIDNPKLIAAYKCTEIEDGEDVEDFAIEVEILHFCKSEHVVGIFAAYFHNN</sequence>
<accession>A0AC35GDN0</accession>
<name>A0AC35GDN0_9BILA</name>
<dbReference type="WBParaSite" id="PS1159_v2.g4291.t1">
    <property type="protein sequence ID" value="PS1159_v2.g4291.t1"/>
    <property type="gene ID" value="PS1159_v2.g4291"/>
</dbReference>
<reference evidence="2" key="1">
    <citation type="submission" date="2022-11" db="UniProtKB">
        <authorList>
            <consortium name="WormBaseParasite"/>
        </authorList>
    </citation>
    <scope>IDENTIFICATION</scope>
</reference>